<keyword evidence="5" id="KW-0804">Transcription</keyword>
<accession>A0A371E933</accession>
<evidence type="ECO:0000259" key="7">
    <source>
        <dbReference type="PROSITE" id="PS51519"/>
    </source>
</evidence>
<evidence type="ECO:0000256" key="5">
    <source>
        <dbReference type="ARBA" id="ARBA00023163"/>
    </source>
</evidence>
<feature type="non-terminal residue" evidence="8">
    <location>
        <position position="1"/>
    </location>
</feature>
<comment type="caution">
    <text evidence="8">The sequence shown here is derived from an EMBL/GenBank/DDBJ whole genome shotgun (WGS) entry which is preliminary data.</text>
</comment>
<dbReference type="PANTHER" id="PTHR46373">
    <property type="entry name" value="PROTEIN RKD4"/>
    <property type="match status" value="1"/>
</dbReference>
<keyword evidence="2" id="KW-0805">Transcription regulation</keyword>
<dbReference type="OrthoDB" id="6270329at2759"/>
<sequence>MDIFSNPEIIPHVFDSWCCDTDNIMMEVSPLEGFSEHDWTLEWPYSSNQLCFNELPDIENLKFDFDLPLLGEVEQKPSNIVVPEKGHCNRDGFVAIENGFASCVKKEEVEKENIHERVSLSVPSGTRKKKKSSALEFDEIKKHFDVPITEAAKQMKVGLTLLKRRCRELNIMRWPHRKLKSLTLLIDNVKEMGLANEVAMLEKHKTMLEKLPGLELSEETKKLRQACFKAKYNRRRYYSALQP</sequence>
<evidence type="ECO:0000256" key="3">
    <source>
        <dbReference type="ARBA" id="ARBA00023054"/>
    </source>
</evidence>
<evidence type="ECO:0000256" key="1">
    <source>
        <dbReference type="ARBA" id="ARBA00004049"/>
    </source>
</evidence>
<gene>
    <name evidence="8" type="primary">RKD4</name>
    <name evidence="8" type="ORF">CR513_59099</name>
</gene>
<evidence type="ECO:0000256" key="6">
    <source>
        <dbReference type="ARBA" id="ARBA00023242"/>
    </source>
</evidence>
<proteinExistence type="predicted"/>
<protein>
    <submittedName>
        <fullName evidence="8">Protein RKD4</fullName>
    </submittedName>
</protein>
<organism evidence="8 9">
    <name type="scientific">Mucuna pruriens</name>
    <name type="common">Velvet bean</name>
    <name type="synonym">Dolichos pruriens</name>
    <dbReference type="NCBI Taxonomy" id="157652"/>
    <lineage>
        <taxon>Eukaryota</taxon>
        <taxon>Viridiplantae</taxon>
        <taxon>Streptophyta</taxon>
        <taxon>Embryophyta</taxon>
        <taxon>Tracheophyta</taxon>
        <taxon>Spermatophyta</taxon>
        <taxon>Magnoliopsida</taxon>
        <taxon>eudicotyledons</taxon>
        <taxon>Gunneridae</taxon>
        <taxon>Pentapetalae</taxon>
        <taxon>rosids</taxon>
        <taxon>fabids</taxon>
        <taxon>Fabales</taxon>
        <taxon>Fabaceae</taxon>
        <taxon>Papilionoideae</taxon>
        <taxon>50 kb inversion clade</taxon>
        <taxon>NPAAA clade</taxon>
        <taxon>indigoferoid/millettioid clade</taxon>
        <taxon>Phaseoleae</taxon>
        <taxon>Mucuna</taxon>
    </lineage>
</organism>
<dbReference type="PROSITE" id="PS51519">
    <property type="entry name" value="RWP_RK"/>
    <property type="match status" value="1"/>
</dbReference>
<comment type="function">
    <text evidence="1">Putative transcription factor.</text>
</comment>
<dbReference type="GO" id="GO:0003700">
    <property type="term" value="F:DNA-binding transcription factor activity"/>
    <property type="evidence" value="ECO:0007669"/>
    <property type="project" value="InterPro"/>
</dbReference>
<keyword evidence="3" id="KW-0175">Coiled coil</keyword>
<reference evidence="8" key="1">
    <citation type="submission" date="2018-05" db="EMBL/GenBank/DDBJ databases">
        <title>Draft genome of Mucuna pruriens seed.</title>
        <authorList>
            <person name="Nnadi N.E."/>
            <person name="Vos R."/>
            <person name="Hasami M.H."/>
            <person name="Devisetty U.K."/>
            <person name="Aguiy J.C."/>
        </authorList>
    </citation>
    <scope>NUCLEOTIDE SEQUENCE [LARGE SCALE GENOMIC DNA]</scope>
    <source>
        <strain evidence="8">JCA_2017</strain>
    </source>
</reference>
<keyword evidence="6" id="KW-0539">Nucleus</keyword>
<dbReference type="PANTHER" id="PTHR46373:SF20">
    <property type="entry name" value="PROTEIN RKD1"/>
    <property type="match status" value="1"/>
</dbReference>
<keyword evidence="4" id="KW-0238">DNA-binding</keyword>
<dbReference type="GO" id="GO:0003677">
    <property type="term" value="F:DNA binding"/>
    <property type="evidence" value="ECO:0007669"/>
    <property type="project" value="UniProtKB-KW"/>
</dbReference>
<dbReference type="Pfam" id="PF02042">
    <property type="entry name" value="RWP-RK"/>
    <property type="match status" value="1"/>
</dbReference>
<keyword evidence="9" id="KW-1185">Reference proteome</keyword>
<dbReference type="Proteomes" id="UP000257109">
    <property type="component" value="Unassembled WGS sequence"/>
</dbReference>
<dbReference type="InterPro" id="IPR044607">
    <property type="entry name" value="RKD-like"/>
</dbReference>
<evidence type="ECO:0000256" key="2">
    <source>
        <dbReference type="ARBA" id="ARBA00023015"/>
    </source>
</evidence>
<evidence type="ECO:0000313" key="8">
    <source>
        <dbReference type="EMBL" id="RDX62556.1"/>
    </source>
</evidence>
<evidence type="ECO:0000313" key="9">
    <source>
        <dbReference type="Proteomes" id="UP000257109"/>
    </source>
</evidence>
<evidence type="ECO:0000256" key="4">
    <source>
        <dbReference type="ARBA" id="ARBA00023125"/>
    </source>
</evidence>
<name>A0A371E933_MUCPR</name>
<dbReference type="STRING" id="157652.A0A371E933"/>
<feature type="domain" description="RWP-RK" evidence="7">
    <location>
        <begin position="118"/>
        <end position="203"/>
    </location>
</feature>
<dbReference type="InterPro" id="IPR003035">
    <property type="entry name" value="RWP-RK_dom"/>
</dbReference>
<dbReference type="AlphaFoldDB" id="A0A371E933"/>
<dbReference type="EMBL" id="QJKJ01015427">
    <property type="protein sequence ID" value="RDX62556.1"/>
    <property type="molecule type" value="Genomic_DNA"/>
</dbReference>